<dbReference type="Proteomes" id="UP001431783">
    <property type="component" value="Unassembled WGS sequence"/>
</dbReference>
<dbReference type="AlphaFoldDB" id="A0AAW1U0P3"/>
<evidence type="ECO:0000313" key="1">
    <source>
        <dbReference type="EMBL" id="KAK9874192.1"/>
    </source>
</evidence>
<reference evidence="1 2" key="1">
    <citation type="submission" date="2023-03" db="EMBL/GenBank/DDBJ databases">
        <title>Genome insight into feeding habits of ladybird beetles.</title>
        <authorList>
            <person name="Li H.-S."/>
            <person name="Huang Y.-H."/>
            <person name="Pang H."/>
        </authorList>
    </citation>
    <scope>NUCLEOTIDE SEQUENCE [LARGE SCALE GENOMIC DNA]</scope>
    <source>
        <strain evidence="1">SYSU_2023b</strain>
        <tissue evidence="1">Whole body</tissue>
    </source>
</reference>
<sequence length="306" mass="34328">MTVIPKIIIDNVVKQPLISKDCELEVEPCKTPSEIDASLPCALEQEEKSICKKQLPVVEVISPVVVEDIRNHETITLSPEEKNDIIEQISCEDKNAAIIKQENDIVIQEPDVVSDCGCKSKEEITLCDRKCDEIPKDVLTSEVPREIHNIDHPRVLHPIKLSNDIENVEILGAGNVNISLEDNCPQRIEKYERAEDVALEHLLQKSLVPFINLKTNDKPKLLVSYPVVGNPKEIIPEHPSAIIVRTLKPVHTYCSKCSSCGNRRPKIVDIDNLNIIRSTPIIPVVEVVPNNICKCSKEFTFLPPKL</sequence>
<name>A0AAW1U0P3_9CUCU</name>
<keyword evidence="2" id="KW-1185">Reference proteome</keyword>
<evidence type="ECO:0000313" key="2">
    <source>
        <dbReference type="Proteomes" id="UP001431783"/>
    </source>
</evidence>
<gene>
    <name evidence="1" type="ORF">WA026_002544</name>
</gene>
<dbReference type="EMBL" id="JARQZJ010000031">
    <property type="protein sequence ID" value="KAK9874192.1"/>
    <property type="molecule type" value="Genomic_DNA"/>
</dbReference>
<proteinExistence type="predicted"/>
<protein>
    <submittedName>
        <fullName evidence="1">Uncharacterized protein</fullName>
    </submittedName>
</protein>
<organism evidence="1 2">
    <name type="scientific">Henosepilachna vigintioctopunctata</name>
    <dbReference type="NCBI Taxonomy" id="420089"/>
    <lineage>
        <taxon>Eukaryota</taxon>
        <taxon>Metazoa</taxon>
        <taxon>Ecdysozoa</taxon>
        <taxon>Arthropoda</taxon>
        <taxon>Hexapoda</taxon>
        <taxon>Insecta</taxon>
        <taxon>Pterygota</taxon>
        <taxon>Neoptera</taxon>
        <taxon>Endopterygota</taxon>
        <taxon>Coleoptera</taxon>
        <taxon>Polyphaga</taxon>
        <taxon>Cucujiformia</taxon>
        <taxon>Coccinelloidea</taxon>
        <taxon>Coccinellidae</taxon>
        <taxon>Epilachninae</taxon>
        <taxon>Epilachnini</taxon>
        <taxon>Henosepilachna</taxon>
    </lineage>
</organism>
<accession>A0AAW1U0P3</accession>
<comment type="caution">
    <text evidence="1">The sequence shown here is derived from an EMBL/GenBank/DDBJ whole genome shotgun (WGS) entry which is preliminary data.</text>
</comment>